<dbReference type="AlphaFoldDB" id="A0ABD1EG24"/>
<reference evidence="2 3" key="1">
    <citation type="submission" date="2024-05" db="EMBL/GenBank/DDBJ databases">
        <title>Genetic variation in Jamaican populations of the coffee berry borer (Hypothenemus hampei).</title>
        <authorList>
            <person name="Errbii M."/>
            <person name="Myrie A."/>
        </authorList>
    </citation>
    <scope>NUCLEOTIDE SEQUENCE [LARGE SCALE GENOMIC DNA]</scope>
    <source>
        <strain evidence="2">JA-Hopewell-2020-01-JO</strain>
        <tissue evidence="2">Whole body</tissue>
    </source>
</reference>
<dbReference type="Proteomes" id="UP001566132">
    <property type="component" value="Unassembled WGS sequence"/>
</dbReference>
<gene>
    <name evidence="2" type="ORF">ABEB36_009337</name>
</gene>
<feature type="non-terminal residue" evidence="2">
    <location>
        <position position="110"/>
    </location>
</feature>
<evidence type="ECO:0000313" key="3">
    <source>
        <dbReference type="Proteomes" id="UP001566132"/>
    </source>
</evidence>
<evidence type="ECO:0000313" key="2">
    <source>
        <dbReference type="EMBL" id="KAL1493638.1"/>
    </source>
</evidence>
<dbReference type="Pfam" id="PF03184">
    <property type="entry name" value="DDE_1"/>
    <property type="match status" value="1"/>
</dbReference>
<dbReference type="InterPro" id="IPR004875">
    <property type="entry name" value="DDE_SF_endonuclease_dom"/>
</dbReference>
<dbReference type="EMBL" id="JBDJPC010000007">
    <property type="protein sequence ID" value="KAL1493638.1"/>
    <property type="molecule type" value="Genomic_DNA"/>
</dbReference>
<evidence type="ECO:0000259" key="1">
    <source>
        <dbReference type="Pfam" id="PF03184"/>
    </source>
</evidence>
<feature type="domain" description="DDE-1" evidence="1">
    <location>
        <begin position="17"/>
        <end position="105"/>
    </location>
</feature>
<organism evidence="2 3">
    <name type="scientific">Hypothenemus hampei</name>
    <name type="common">Coffee berry borer</name>
    <dbReference type="NCBI Taxonomy" id="57062"/>
    <lineage>
        <taxon>Eukaryota</taxon>
        <taxon>Metazoa</taxon>
        <taxon>Ecdysozoa</taxon>
        <taxon>Arthropoda</taxon>
        <taxon>Hexapoda</taxon>
        <taxon>Insecta</taxon>
        <taxon>Pterygota</taxon>
        <taxon>Neoptera</taxon>
        <taxon>Endopterygota</taxon>
        <taxon>Coleoptera</taxon>
        <taxon>Polyphaga</taxon>
        <taxon>Cucujiformia</taxon>
        <taxon>Curculionidae</taxon>
        <taxon>Scolytinae</taxon>
        <taxon>Hypothenemus</taxon>
    </lineage>
</organism>
<protein>
    <recommendedName>
        <fullName evidence="1">DDE-1 domain-containing protein</fullName>
    </recommendedName>
</protein>
<accession>A0ABD1EG24</accession>
<proteinExistence type="predicted"/>
<sequence length="110" mass="12389">MTTWGFGPRVEQGLFRPENVYIMASKSGKVTSQHFKIWMTEVFLPNTGNNSLLLLDSWTGQCPAVLTDIGINDDEIKVRTIHAGTTGMIQPLDVLGFRVWKNFVRKFSDA</sequence>
<comment type="caution">
    <text evidence="2">The sequence shown here is derived from an EMBL/GenBank/DDBJ whole genome shotgun (WGS) entry which is preliminary data.</text>
</comment>
<name>A0ABD1EG24_HYPHA</name>
<keyword evidence="3" id="KW-1185">Reference proteome</keyword>